<protein>
    <recommendedName>
        <fullName evidence="2">Uncharacterized protein YyaB-like PH domain-containing protein</fullName>
    </recommendedName>
</protein>
<dbReference type="KEGG" id="bsa:Bacsa_2425"/>
<dbReference type="InterPro" id="IPR009589">
    <property type="entry name" value="PH_YyaB-like"/>
</dbReference>
<feature type="transmembrane region" description="Helical" evidence="1">
    <location>
        <begin position="12"/>
        <end position="30"/>
    </location>
</feature>
<dbReference type="AlphaFoldDB" id="F0R7E3"/>
<evidence type="ECO:0000313" key="3">
    <source>
        <dbReference type="EMBL" id="ADY36970.1"/>
    </source>
</evidence>
<dbReference type="Proteomes" id="UP000007486">
    <property type="component" value="Chromosome"/>
</dbReference>
<evidence type="ECO:0000313" key="4">
    <source>
        <dbReference type="Proteomes" id="UP000007486"/>
    </source>
</evidence>
<reference evidence="3 4" key="1">
    <citation type="journal article" date="2011" name="Stand. Genomic Sci.">
        <title>Complete genome sequence of Bacteroides salanitronis type strain (BL78).</title>
        <authorList>
            <person name="Gronow S."/>
            <person name="Held B."/>
            <person name="Lucas S."/>
            <person name="Lapidus A."/>
            <person name="Del Rio T.G."/>
            <person name="Nolan M."/>
            <person name="Tice H."/>
            <person name="Deshpande S."/>
            <person name="Cheng J.F."/>
            <person name="Pitluck S."/>
            <person name="Liolios K."/>
            <person name="Pagani I."/>
            <person name="Ivanova N."/>
            <person name="Mavromatis K."/>
            <person name="Pati A."/>
            <person name="Tapia R."/>
            <person name="Han C."/>
            <person name="Goodwin L."/>
            <person name="Chen A."/>
            <person name="Palaniappan K."/>
            <person name="Land M."/>
            <person name="Hauser L."/>
            <person name="Chang Y.J."/>
            <person name="Jeffries C.D."/>
            <person name="Brambilla E.M."/>
            <person name="Rohde M."/>
            <person name="Goker M."/>
            <person name="Detter J.C."/>
            <person name="Woyke T."/>
            <person name="Bristow J."/>
            <person name="Markowitz V."/>
            <person name="Hugenholtz P."/>
            <person name="Kyrpides N.C."/>
            <person name="Klenk H.P."/>
            <person name="Eisen J.A."/>
        </authorList>
    </citation>
    <scope>NUCLEOTIDE SEQUENCE [LARGE SCALE GENOMIC DNA]</scope>
    <source>
        <strain evidence="3 4">DSM 18170</strain>
    </source>
</reference>
<dbReference type="eggNOG" id="ENOG5033ADT">
    <property type="taxonomic scope" value="Bacteria"/>
</dbReference>
<name>F0R7E3_PHOSB</name>
<keyword evidence="1" id="KW-0472">Membrane</keyword>
<organism evidence="3 4">
    <name type="scientific">Phocaeicola salanitronis (strain DSM 18170 / JCM 13657 / CCUG 60908 / BL78)</name>
    <name type="common">Bacteroides salanitronis</name>
    <dbReference type="NCBI Taxonomy" id="667015"/>
    <lineage>
        <taxon>Bacteria</taxon>
        <taxon>Pseudomonadati</taxon>
        <taxon>Bacteroidota</taxon>
        <taxon>Bacteroidia</taxon>
        <taxon>Bacteroidales</taxon>
        <taxon>Bacteroidaceae</taxon>
        <taxon>Phocaeicola</taxon>
    </lineage>
</organism>
<dbReference type="STRING" id="667015.Bacsa_2425"/>
<dbReference type="OrthoDB" id="1081386at2"/>
<keyword evidence="1" id="KW-1133">Transmembrane helix</keyword>
<accession>F0R7E3</accession>
<evidence type="ECO:0000256" key="1">
    <source>
        <dbReference type="SAM" id="Phobius"/>
    </source>
</evidence>
<keyword evidence="4" id="KW-1185">Reference proteome</keyword>
<proteinExistence type="predicted"/>
<keyword evidence="1" id="KW-0812">Transmembrane</keyword>
<dbReference type="HOGENOM" id="CLU_137935_1_0_10"/>
<feature type="transmembrane region" description="Helical" evidence="1">
    <location>
        <begin position="36"/>
        <end position="57"/>
    </location>
</feature>
<evidence type="ECO:0000259" key="2">
    <source>
        <dbReference type="Pfam" id="PF06713"/>
    </source>
</evidence>
<dbReference type="GO" id="GO:0030153">
    <property type="term" value="P:bacteriocin immunity"/>
    <property type="evidence" value="ECO:0007669"/>
    <property type="project" value="InterPro"/>
</dbReference>
<dbReference type="Pfam" id="PF06713">
    <property type="entry name" value="bPH_4"/>
    <property type="match status" value="1"/>
</dbReference>
<sequence length="141" mass="16486">MYRTFHSKVGWWYWLLMGVTAFLLLDFFWFHHTVLMILTAVAMVFEIEMLIHTCYILTEDGRLRIESGRFVPDTEIEIRSITGMRRVKSCSLAPALSVERIEIAYRKEGKENAVQVSPRHAGDFMAWVQKKMNADNKPNTE</sequence>
<feature type="domain" description="Uncharacterized protein YyaB-like PH" evidence="2">
    <location>
        <begin position="53"/>
        <end position="131"/>
    </location>
</feature>
<gene>
    <name evidence="3" type="ordered locus">Bacsa_2425</name>
</gene>
<dbReference type="EMBL" id="CP002530">
    <property type="protein sequence ID" value="ADY36970.1"/>
    <property type="molecule type" value="Genomic_DNA"/>
</dbReference>